<keyword evidence="1" id="KW-1133">Transmembrane helix</keyword>
<feature type="transmembrane region" description="Helical" evidence="1">
    <location>
        <begin position="25"/>
        <end position="44"/>
    </location>
</feature>
<evidence type="ECO:0000313" key="4">
    <source>
        <dbReference type="Proteomes" id="UP000221168"/>
    </source>
</evidence>
<sequence length="207" mass="22995">METPVEKGRAGWMRRIARFHRDNKGVAAVEFALIAPILIIMYFMTLEVGLGIEANKKIGRTASIVADLVTQNQSVTKTDLDAMMRIGEGTLQPYNRSEPTIRITAIQFDDKTPPVGRVVWSRQATGSTAAAYLAKDTDVTSKVPDKLRIQDTFLIRVETYLNYKPVVAWTADQKAALGLTSAFDNIEMSEVYHLRPRMSATIPCGNC</sequence>
<name>A0A2G1QUF7_9HYPH</name>
<dbReference type="Pfam" id="PF07811">
    <property type="entry name" value="TadE"/>
    <property type="match status" value="1"/>
</dbReference>
<comment type="caution">
    <text evidence="3">The sequence shown here is derived from an EMBL/GenBank/DDBJ whole genome shotgun (WGS) entry which is preliminary data.</text>
</comment>
<evidence type="ECO:0000256" key="1">
    <source>
        <dbReference type="SAM" id="Phobius"/>
    </source>
</evidence>
<organism evidence="3 4">
    <name type="scientific">Zhengella mangrovi</name>
    <dbReference type="NCBI Taxonomy" id="1982044"/>
    <lineage>
        <taxon>Bacteria</taxon>
        <taxon>Pseudomonadati</taxon>
        <taxon>Pseudomonadota</taxon>
        <taxon>Alphaproteobacteria</taxon>
        <taxon>Hyphomicrobiales</taxon>
        <taxon>Notoacmeibacteraceae</taxon>
        <taxon>Zhengella</taxon>
    </lineage>
</organism>
<keyword evidence="1" id="KW-0472">Membrane</keyword>
<accession>A0A2G1QUF7</accession>
<evidence type="ECO:0000313" key="3">
    <source>
        <dbReference type="EMBL" id="PHP69196.1"/>
    </source>
</evidence>
<keyword evidence="1" id="KW-0812">Transmembrane</keyword>
<dbReference type="OrthoDB" id="7189296at2"/>
<dbReference type="Proteomes" id="UP000221168">
    <property type="component" value="Unassembled WGS sequence"/>
</dbReference>
<feature type="domain" description="TadE-like" evidence="2">
    <location>
        <begin position="25"/>
        <end position="62"/>
    </location>
</feature>
<proteinExistence type="predicted"/>
<dbReference type="RefSeq" id="WP_099304026.1">
    <property type="nucleotide sequence ID" value="NZ_PDVP01000001.1"/>
</dbReference>
<dbReference type="AlphaFoldDB" id="A0A2G1QUF7"/>
<keyword evidence="4" id="KW-1185">Reference proteome</keyword>
<dbReference type="InterPro" id="IPR012495">
    <property type="entry name" value="TadE-like_dom"/>
</dbReference>
<protein>
    <recommendedName>
        <fullName evidence="2">TadE-like domain-containing protein</fullName>
    </recommendedName>
</protein>
<gene>
    <name evidence="3" type="ORF">CSC94_03600</name>
</gene>
<evidence type="ECO:0000259" key="2">
    <source>
        <dbReference type="Pfam" id="PF07811"/>
    </source>
</evidence>
<reference evidence="3 4" key="1">
    <citation type="submission" date="2017-10" db="EMBL/GenBank/DDBJ databases">
        <title>Sedimentibacterium mangrovi gen. nov., sp. nov., a novel member of family Phyllobacteriacea isolated from mangrove sediment.</title>
        <authorList>
            <person name="Liao H."/>
            <person name="Tian Y."/>
        </authorList>
    </citation>
    <scope>NUCLEOTIDE SEQUENCE [LARGE SCALE GENOMIC DNA]</scope>
    <source>
        <strain evidence="3 4">X9-2-2</strain>
    </source>
</reference>
<dbReference type="EMBL" id="PDVP01000001">
    <property type="protein sequence ID" value="PHP69196.1"/>
    <property type="molecule type" value="Genomic_DNA"/>
</dbReference>